<comment type="caution">
    <text evidence="1">The sequence shown here is derived from an EMBL/GenBank/DDBJ whole genome shotgun (WGS) entry which is preliminary data.</text>
</comment>
<proteinExistence type="predicted"/>
<dbReference type="EMBL" id="VEPZ02001648">
    <property type="protein sequence ID" value="KAE8664498.1"/>
    <property type="molecule type" value="Genomic_DNA"/>
</dbReference>
<reference evidence="1" key="1">
    <citation type="submission" date="2019-09" db="EMBL/GenBank/DDBJ databases">
        <title>Draft genome information of white flower Hibiscus syriacus.</title>
        <authorList>
            <person name="Kim Y.-M."/>
        </authorList>
    </citation>
    <scope>NUCLEOTIDE SEQUENCE [LARGE SCALE GENOMIC DNA]</scope>
    <source>
        <strain evidence="1">YM2019G1</strain>
    </source>
</reference>
<keyword evidence="2" id="KW-1185">Reference proteome</keyword>
<evidence type="ECO:0000313" key="1">
    <source>
        <dbReference type="EMBL" id="KAE8664498.1"/>
    </source>
</evidence>
<dbReference type="AlphaFoldDB" id="A0A6A2WTZ7"/>
<accession>A0A6A2WTZ7</accession>
<gene>
    <name evidence="1" type="ORF">F3Y22_tig00112762pilonHSYRG00125</name>
</gene>
<organism evidence="1 2">
    <name type="scientific">Hibiscus syriacus</name>
    <name type="common">Rose of Sharon</name>
    <dbReference type="NCBI Taxonomy" id="106335"/>
    <lineage>
        <taxon>Eukaryota</taxon>
        <taxon>Viridiplantae</taxon>
        <taxon>Streptophyta</taxon>
        <taxon>Embryophyta</taxon>
        <taxon>Tracheophyta</taxon>
        <taxon>Spermatophyta</taxon>
        <taxon>Magnoliopsida</taxon>
        <taxon>eudicotyledons</taxon>
        <taxon>Gunneridae</taxon>
        <taxon>Pentapetalae</taxon>
        <taxon>rosids</taxon>
        <taxon>malvids</taxon>
        <taxon>Malvales</taxon>
        <taxon>Malvaceae</taxon>
        <taxon>Malvoideae</taxon>
        <taxon>Hibiscus</taxon>
    </lineage>
</organism>
<dbReference type="Proteomes" id="UP000436088">
    <property type="component" value="Unassembled WGS sequence"/>
</dbReference>
<name>A0A6A2WTZ7_HIBSY</name>
<protein>
    <submittedName>
        <fullName evidence="1">Uncharacterized protein</fullName>
    </submittedName>
</protein>
<sequence>MLGSESIVDTVLSSSERTPVSVLDRPCTKSEITTSTMDAAIATVPEKRDSKRGRKFVGYCSESKRVKISQIQPCG</sequence>
<evidence type="ECO:0000313" key="2">
    <source>
        <dbReference type="Proteomes" id="UP000436088"/>
    </source>
</evidence>